<comment type="similarity">
    <text evidence="3 11">Belongs to the eIF-5A family.</text>
</comment>
<dbReference type="PIRSF" id="PIRSF003025">
    <property type="entry name" value="eIF5A"/>
    <property type="match status" value="1"/>
</dbReference>
<organism evidence="13 14">
    <name type="scientific">Candidatus Methanoperedens nitratireducens</name>
    <dbReference type="NCBI Taxonomy" id="1392998"/>
    <lineage>
        <taxon>Archaea</taxon>
        <taxon>Methanobacteriati</taxon>
        <taxon>Methanobacteriota</taxon>
        <taxon>Stenosarchaea group</taxon>
        <taxon>Methanomicrobia</taxon>
        <taxon>Methanosarcinales</taxon>
        <taxon>ANME-2 cluster</taxon>
        <taxon>Candidatus Methanoperedentaceae</taxon>
        <taxon>Candidatus Methanoperedens</taxon>
    </lineage>
</organism>
<dbReference type="InterPro" id="IPR014722">
    <property type="entry name" value="Rib_uL2_dom2"/>
</dbReference>
<evidence type="ECO:0000259" key="12">
    <source>
        <dbReference type="SMART" id="SM01376"/>
    </source>
</evidence>
<comment type="function">
    <text evidence="1 11">Functions by promoting the formation of the first peptide bond.</text>
</comment>
<reference evidence="14" key="1">
    <citation type="submission" date="2017-06" db="EMBL/GenBank/DDBJ databases">
        <authorList>
            <person name="Cremers G."/>
        </authorList>
    </citation>
    <scope>NUCLEOTIDE SEQUENCE [LARGE SCALE GENOMIC DNA]</scope>
</reference>
<dbReference type="CDD" id="cd04467">
    <property type="entry name" value="S1_aIF5A"/>
    <property type="match status" value="1"/>
</dbReference>
<keyword evidence="8 11" id="KW-0385">Hypusine</keyword>
<evidence type="ECO:0000313" key="14">
    <source>
        <dbReference type="Proteomes" id="UP000218615"/>
    </source>
</evidence>
<dbReference type="InterPro" id="IPR008991">
    <property type="entry name" value="Translation_prot_SH3-like_sf"/>
</dbReference>
<feature type="modified residue" description="Hypusine" evidence="11">
    <location>
        <position position="35"/>
    </location>
</feature>
<dbReference type="SMART" id="SM01376">
    <property type="entry name" value="eIF-5a"/>
    <property type="match status" value="1"/>
</dbReference>
<evidence type="ECO:0000256" key="5">
    <source>
        <dbReference type="ARBA" id="ARBA00022490"/>
    </source>
</evidence>
<dbReference type="HAMAP" id="MF_00085">
    <property type="entry name" value="eIF_5A"/>
    <property type="match status" value="1"/>
</dbReference>
<dbReference type="InterPro" id="IPR012340">
    <property type="entry name" value="NA-bd_OB-fold"/>
</dbReference>
<dbReference type="GO" id="GO:0005737">
    <property type="term" value="C:cytoplasm"/>
    <property type="evidence" value="ECO:0007669"/>
    <property type="project" value="UniProtKB-SubCell"/>
</dbReference>
<sequence length="128" mass="14113">MKEQVEVRSLKEGKYVLIDEEPCIIKSMTHSKTGKHGSAKSRIDAIGIFDGTKRSIIAPVTDKIYVPIVERKSGQVISVSGGVAQIMDMADYSTLELKIPEDLKGKIEAGKEISYLISMGKMKIDIRT</sequence>
<evidence type="ECO:0000256" key="11">
    <source>
        <dbReference type="HAMAP-Rule" id="MF_00085"/>
    </source>
</evidence>
<keyword evidence="5 11" id="KW-0963">Cytoplasm</keyword>
<dbReference type="PANTHER" id="PTHR11673">
    <property type="entry name" value="TRANSLATION INITIATION FACTOR 5A FAMILY MEMBER"/>
    <property type="match status" value="1"/>
</dbReference>
<evidence type="ECO:0000256" key="8">
    <source>
        <dbReference type="ARBA" id="ARBA00023071"/>
    </source>
</evidence>
<dbReference type="InterPro" id="IPR022847">
    <property type="entry name" value="Transl_elong_IF5A_arc"/>
</dbReference>
<evidence type="ECO:0000256" key="1">
    <source>
        <dbReference type="ARBA" id="ARBA00003980"/>
    </source>
</evidence>
<dbReference type="FunFam" id="2.30.30.30:FF:000038">
    <property type="entry name" value="Translation initiation factor 5A"/>
    <property type="match status" value="1"/>
</dbReference>
<name>A0A284VT12_9EURY</name>
<dbReference type="AlphaFoldDB" id="A0A284VT12"/>
<dbReference type="InterPro" id="IPR020189">
    <property type="entry name" value="IF5A_C"/>
</dbReference>
<proteinExistence type="inferred from homology"/>
<evidence type="ECO:0000256" key="6">
    <source>
        <dbReference type="ARBA" id="ARBA00022540"/>
    </source>
</evidence>
<dbReference type="GO" id="GO:0003746">
    <property type="term" value="F:translation elongation factor activity"/>
    <property type="evidence" value="ECO:0007669"/>
    <property type="project" value="InterPro"/>
</dbReference>
<evidence type="ECO:0000313" key="13">
    <source>
        <dbReference type="EMBL" id="SNQ62338.1"/>
    </source>
</evidence>
<dbReference type="GO" id="GO:0003743">
    <property type="term" value="F:translation initiation factor activity"/>
    <property type="evidence" value="ECO:0007669"/>
    <property type="project" value="UniProtKB-UniRule"/>
</dbReference>
<evidence type="ECO:0000256" key="4">
    <source>
        <dbReference type="ARBA" id="ARBA00016327"/>
    </source>
</evidence>
<evidence type="ECO:0000256" key="7">
    <source>
        <dbReference type="ARBA" id="ARBA00022917"/>
    </source>
</evidence>
<accession>A0A284VT12</accession>
<dbReference type="Pfam" id="PF21485">
    <property type="entry name" value="IF5A-like_N"/>
    <property type="match status" value="1"/>
</dbReference>
<evidence type="ECO:0000256" key="9">
    <source>
        <dbReference type="ARBA" id="ARBA00032030"/>
    </source>
</evidence>
<dbReference type="Proteomes" id="UP000218615">
    <property type="component" value="Unassembled WGS sequence"/>
</dbReference>
<dbReference type="NCBIfam" id="TIGR00037">
    <property type="entry name" value="eIF_5A"/>
    <property type="match status" value="1"/>
</dbReference>
<evidence type="ECO:0000256" key="10">
    <source>
        <dbReference type="ARBA" id="ARBA00032163"/>
    </source>
</evidence>
<protein>
    <recommendedName>
        <fullName evidence="4 11">Translation initiation factor 5A</fullName>
    </recommendedName>
    <alternativeName>
        <fullName evidence="10 11">Hypusine-containing protein</fullName>
    </alternativeName>
    <alternativeName>
        <fullName evidence="9 11">eIF-5A</fullName>
    </alternativeName>
</protein>
<dbReference type="Gene3D" id="2.40.50.140">
    <property type="entry name" value="Nucleic acid-binding proteins"/>
    <property type="match status" value="1"/>
</dbReference>
<dbReference type="GO" id="GO:0045901">
    <property type="term" value="P:positive regulation of translational elongation"/>
    <property type="evidence" value="ECO:0007669"/>
    <property type="project" value="InterPro"/>
</dbReference>
<dbReference type="InterPro" id="IPR019769">
    <property type="entry name" value="Trans_elong_IF5A_hypusine_site"/>
</dbReference>
<evidence type="ECO:0000256" key="3">
    <source>
        <dbReference type="ARBA" id="ARBA00006016"/>
    </source>
</evidence>
<dbReference type="NCBIfam" id="NF003076">
    <property type="entry name" value="PRK03999.1"/>
    <property type="match status" value="1"/>
</dbReference>
<keyword evidence="6 11" id="KW-0396">Initiation factor</keyword>
<dbReference type="Gene3D" id="2.30.30.30">
    <property type="match status" value="1"/>
</dbReference>
<dbReference type="GO" id="GO:0003723">
    <property type="term" value="F:RNA binding"/>
    <property type="evidence" value="ECO:0007669"/>
    <property type="project" value="InterPro"/>
</dbReference>
<dbReference type="EMBL" id="FZMP01000218">
    <property type="protein sequence ID" value="SNQ62338.1"/>
    <property type="molecule type" value="Genomic_DNA"/>
</dbReference>
<evidence type="ECO:0000256" key="2">
    <source>
        <dbReference type="ARBA" id="ARBA00004496"/>
    </source>
</evidence>
<keyword evidence="14" id="KW-1185">Reference proteome</keyword>
<dbReference type="GO" id="GO:0045905">
    <property type="term" value="P:positive regulation of translational termination"/>
    <property type="evidence" value="ECO:0007669"/>
    <property type="project" value="InterPro"/>
</dbReference>
<dbReference type="GO" id="GO:0043022">
    <property type="term" value="F:ribosome binding"/>
    <property type="evidence" value="ECO:0007669"/>
    <property type="project" value="InterPro"/>
</dbReference>
<feature type="domain" description="Translation initiation factor 5A C-terminal" evidence="12">
    <location>
        <begin position="68"/>
        <end position="127"/>
    </location>
</feature>
<comment type="subcellular location">
    <subcellularLocation>
        <location evidence="2 11">Cytoplasm</location>
    </subcellularLocation>
</comment>
<dbReference type="InterPro" id="IPR001884">
    <property type="entry name" value="IF5A-like"/>
</dbReference>
<dbReference type="InterPro" id="IPR048670">
    <property type="entry name" value="IF5A-like_N"/>
</dbReference>
<gene>
    <name evidence="13" type="primary">eIF5A</name>
    <name evidence="11" type="synonym">eif5a</name>
    <name evidence="13" type="ORF">MNV_70010</name>
</gene>
<keyword evidence="7 11" id="KW-0648">Protein biosynthesis</keyword>
<dbReference type="SUPFAM" id="SSF50249">
    <property type="entry name" value="Nucleic acid-binding proteins"/>
    <property type="match status" value="1"/>
</dbReference>
<dbReference type="RefSeq" id="WP_096206918.1">
    <property type="nucleotide sequence ID" value="NZ_FZMP01000218.1"/>
</dbReference>
<dbReference type="Pfam" id="PF01287">
    <property type="entry name" value="eIF-5a"/>
    <property type="match status" value="1"/>
</dbReference>
<dbReference type="PROSITE" id="PS00302">
    <property type="entry name" value="IF5A_HYPUSINE"/>
    <property type="match status" value="1"/>
</dbReference>
<dbReference type="STRING" id="1392998.ANME2D_01048"/>
<dbReference type="OrthoDB" id="23689at2157"/>
<dbReference type="SUPFAM" id="SSF50104">
    <property type="entry name" value="Translation proteins SH3-like domain"/>
    <property type="match status" value="1"/>
</dbReference>